<dbReference type="Gene3D" id="3.40.50.12370">
    <property type="match status" value="1"/>
</dbReference>
<feature type="domain" description="UspA" evidence="2">
    <location>
        <begin position="232"/>
        <end position="316"/>
    </location>
</feature>
<evidence type="ECO:0000313" key="3">
    <source>
        <dbReference type="EMBL" id="KAA5610916.1"/>
    </source>
</evidence>
<dbReference type="CDD" id="cd00293">
    <property type="entry name" value="USP-like"/>
    <property type="match status" value="1"/>
</dbReference>
<dbReference type="SUPFAM" id="SSF52402">
    <property type="entry name" value="Adenine nucleotide alpha hydrolases-like"/>
    <property type="match status" value="2"/>
</dbReference>
<proteinExistence type="inferred from homology"/>
<keyword evidence="4" id="KW-1185">Reference proteome</keyword>
<name>A0A5M6IRK3_9PROT</name>
<evidence type="ECO:0000259" key="2">
    <source>
        <dbReference type="Pfam" id="PF00582"/>
    </source>
</evidence>
<dbReference type="Proteomes" id="UP000325255">
    <property type="component" value="Unassembled WGS sequence"/>
</dbReference>
<dbReference type="EMBL" id="VWPK01000026">
    <property type="protein sequence ID" value="KAA5610916.1"/>
    <property type="molecule type" value="Genomic_DNA"/>
</dbReference>
<comment type="similarity">
    <text evidence="1">Belongs to the universal stress protein A family.</text>
</comment>
<dbReference type="PRINTS" id="PR01438">
    <property type="entry name" value="UNVRSLSTRESS"/>
</dbReference>
<protein>
    <submittedName>
        <fullName evidence="3">Universal stress protein</fullName>
    </submittedName>
</protein>
<gene>
    <name evidence="3" type="ORF">F1189_16885</name>
</gene>
<dbReference type="AlphaFoldDB" id="A0A5M6IRK3"/>
<organism evidence="3 4">
    <name type="scientific">Rhodovastum atsumiense</name>
    <dbReference type="NCBI Taxonomy" id="504468"/>
    <lineage>
        <taxon>Bacteria</taxon>
        <taxon>Pseudomonadati</taxon>
        <taxon>Pseudomonadota</taxon>
        <taxon>Alphaproteobacteria</taxon>
        <taxon>Acetobacterales</taxon>
        <taxon>Acetobacteraceae</taxon>
        <taxon>Rhodovastum</taxon>
    </lineage>
</organism>
<comment type="caution">
    <text evidence="3">The sequence shown here is derived from an EMBL/GenBank/DDBJ whole genome shotgun (WGS) entry which is preliminary data.</text>
</comment>
<evidence type="ECO:0000256" key="1">
    <source>
        <dbReference type="ARBA" id="ARBA00008791"/>
    </source>
</evidence>
<evidence type="ECO:0000313" key="4">
    <source>
        <dbReference type="Proteomes" id="UP000325255"/>
    </source>
</evidence>
<reference evidence="3 4" key="1">
    <citation type="submission" date="2019-09" db="EMBL/GenBank/DDBJ databases">
        <title>Genome sequence of Rhodovastum atsumiense, a diverse member of the Acetobacteraceae family of non-sulfur purple photosynthetic bacteria.</title>
        <authorList>
            <person name="Meyer T."/>
            <person name="Kyndt J."/>
        </authorList>
    </citation>
    <scope>NUCLEOTIDE SEQUENCE [LARGE SCALE GENOMIC DNA]</scope>
    <source>
        <strain evidence="3 4">DSM 21279</strain>
    </source>
</reference>
<dbReference type="InterPro" id="IPR006015">
    <property type="entry name" value="Universal_stress_UspA"/>
</dbReference>
<dbReference type="OrthoDB" id="9804721at2"/>
<feature type="domain" description="UspA" evidence="2">
    <location>
        <begin position="37"/>
        <end position="166"/>
    </location>
</feature>
<dbReference type="InterPro" id="IPR006016">
    <property type="entry name" value="UspA"/>
</dbReference>
<accession>A0A5M6IRK3</accession>
<dbReference type="PANTHER" id="PTHR46268:SF15">
    <property type="entry name" value="UNIVERSAL STRESS PROTEIN HP_0031"/>
    <property type="match status" value="1"/>
</dbReference>
<dbReference type="PANTHER" id="PTHR46268">
    <property type="entry name" value="STRESS RESPONSE PROTEIN NHAX"/>
    <property type="match status" value="1"/>
</dbReference>
<sequence length="317" mass="32500">MADVTGMAAGPALDRHQGGLVPSLECCRERGRAMSLRRILVPVLPDVPPSPQLDAALQLARALGAHIAALHIRPDPEALFATIPEALLTAGAERARYEAEASAEATQAEAGFAAWRARQGLAAEAPGADGVSAGWSSRVGPLQTVLARAGRLADLIVLGFPGMPHLVTGHAFDVALLETGRPVLLAPVPPADAMLRHVMIAWNGSLEAARAVAGALPLLRGAGRISVFTAAQEEGASPACAGELVAYLAGHGLVAAPVTTQDADAQAGPALLRAAVEAGVSLLVMGAYTHGRIRHLLRGGMTTDVLKQAALPVVMAH</sequence>
<dbReference type="Pfam" id="PF00582">
    <property type="entry name" value="Usp"/>
    <property type="match status" value="2"/>
</dbReference>